<dbReference type="RefSeq" id="WP_063271642.1">
    <property type="nucleotide sequence ID" value="NZ_LQMT02000009.1"/>
</dbReference>
<dbReference type="AlphaFoldDB" id="A0A1W2M0W2"/>
<dbReference type="Proteomes" id="UP000076660">
    <property type="component" value="Unassembled WGS sequence"/>
</dbReference>
<dbReference type="PANTHER" id="PTHR39515:SF2">
    <property type="entry name" value="HTH-TYPE TRANSCRIPTIONAL REGULATOR RV0880"/>
    <property type="match status" value="1"/>
</dbReference>
<dbReference type="Gene3D" id="1.10.10.10">
    <property type="entry name" value="Winged helix-like DNA-binding domain superfamily/Winged helix DNA-binding domain"/>
    <property type="match status" value="1"/>
</dbReference>
<sequence>MSEATQVAESVRWAVSRLSSRLRAEQPGDDRSLSRLAASVLANLRHSGPSTVSALAAIEGLQPQSLTRVLNALETEGRVVRRPDEHDRRAQRIAITDDGREALRAHVRDGNRWLAGALGETLTPAEREIVRVAAGLLLQVAEHGAGEGRGHGAAPPL</sequence>
<dbReference type="InterPro" id="IPR036390">
    <property type="entry name" value="WH_DNA-bd_sf"/>
</dbReference>
<dbReference type="SMART" id="SM00347">
    <property type="entry name" value="HTH_MARR"/>
    <property type="match status" value="1"/>
</dbReference>
<dbReference type="OrthoDB" id="4569656at2"/>
<reference evidence="2 3" key="1">
    <citation type="submission" date="2016-12" db="EMBL/GenBank/DDBJ databases">
        <title>Amycolatopsis keratiniphila subsp. keratiniphila genome sequencing and assembly.</title>
        <authorList>
            <person name="Mayilraj S."/>
            <person name="Kaur N."/>
        </authorList>
    </citation>
    <scope>NUCLEOTIDE SEQUENCE [LARGE SCALE GENOMIC DNA]</scope>
    <source>
        <strain evidence="2 3">DSM 44409</strain>
    </source>
</reference>
<accession>A0A1W2M0W2</accession>
<name>A0A1W2M0W2_9PSEU</name>
<comment type="caution">
    <text evidence="2">The sequence shown here is derived from an EMBL/GenBank/DDBJ whole genome shotgun (WGS) entry which is preliminary data.</text>
</comment>
<evidence type="ECO:0000313" key="3">
    <source>
        <dbReference type="Proteomes" id="UP000076660"/>
    </source>
</evidence>
<dbReference type="InterPro" id="IPR000835">
    <property type="entry name" value="HTH_MarR-typ"/>
</dbReference>
<dbReference type="PANTHER" id="PTHR39515">
    <property type="entry name" value="CONSERVED PROTEIN"/>
    <property type="match status" value="1"/>
</dbReference>
<evidence type="ECO:0000313" key="2">
    <source>
        <dbReference type="EMBL" id="ONF72944.1"/>
    </source>
</evidence>
<dbReference type="PRINTS" id="PR00598">
    <property type="entry name" value="HTHMARR"/>
</dbReference>
<feature type="domain" description="HTH marR-type" evidence="1">
    <location>
        <begin position="1"/>
        <end position="139"/>
    </location>
</feature>
<evidence type="ECO:0000259" key="1">
    <source>
        <dbReference type="PROSITE" id="PS50995"/>
    </source>
</evidence>
<protein>
    <submittedName>
        <fullName evidence="2">MarR family transcriptional regulator</fullName>
    </submittedName>
</protein>
<proteinExistence type="predicted"/>
<dbReference type="EMBL" id="LQMT02000009">
    <property type="protein sequence ID" value="ONF72944.1"/>
    <property type="molecule type" value="Genomic_DNA"/>
</dbReference>
<dbReference type="GO" id="GO:0003700">
    <property type="term" value="F:DNA-binding transcription factor activity"/>
    <property type="evidence" value="ECO:0007669"/>
    <property type="project" value="InterPro"/>
</dbReference>
<gene>
    <name evidence="2" type="ORF">AVR91_0208185</name>
</gene>
<organism evidence="2 3">
    <name type="scientific">Amycolatopsis keratiniphila subsp. keratiniphila</name>
    <dbReference type="NCBI Taxonomy" id="227715"/>
    <lineage>
        <taxon>Bacteria</taxon>
        <taxon>Bacillati</taxon>
        <taxon>Actinomycetota</taxon>
        <taxon>Actinomycetes</taxon>
        <taxon>Pseudonocardiales</taxon>
        <taxon>Pseudonocardiaceae</taxon>
        <taxon>Amycolatopsis</taxon>
        <taxon>Amycolatopsis japonica group</taxon>
    </lineage>
</organism>
<dbReference type="PROSITE" id="PS50995">
    <property type="entry name" value="HTH_MARR_2"/>
    <property type="match status" value="1"/>
</dbReference>
<dbReference type="InterPro" id="IPR036388">
    <property type="entry name" value="WH-like_DNA-bd_sf"/>
</dbReference>
<dbReference type="SUPFAM" id="SSF46785">
    <property type="entry name" value="Winged helix' DNA-binding domain"/>
    <property type="match status" value="1"/>
</dbReference>
<dbReference type="InterPro" id="IPR052526">
    <property type="entry name" value="HTH-type_Bedaq_tolerance"/>
</dbReference>
<dbReference type="Pfam" id="PF01047">
    <property type="entry name" value="MarR"/>
    <property type="match status" value="1"/>
</dbReference>